<dbReference type="Gene3D" id="3.90.1300.10">
    <property type="entry name" value="Amidase signature (AS) domain"/>
    <property type="match status" value="1"/>
</dbReference>
<feature type="domain" description="Amidase" evidence="2">
    <location>
        <begin position="258"/>
        <end position="368"/>
    </location>
</feature>
<dbReference type="Proteomes" id="UP000027725">
    <property type="component" value="Unassembled WGS sequence"/>
</dbReference>
<dbReference type="InterPro" id="IPR000120">
    <property type="entry name" value="Amidase"/>
</dbReference>
<dbReference type="PANTHER" id="PTHR11895:SF7">
    <property type="entry name" value="GLUTAMYL-TRNA(GLN) AMIDOTRANSFERASE SUBUNIT A, MITOCHONDRIAL"/>
    <property type="match status" value="1"/>
</dbReference>
<protein>
    <submittedName>
        <fullName evidence="3">Glutamyl-tRNA amidotransferase</fullName>
    </submittedName>
</protein>
<evidence type="ECO:0000259" key="2">
    <source>
        <dbReference type="Pfam" id="PF01425"/>
    </source>
</evidence>
<keyword evidence="3" id="KW-0808">Transferase</keyword>
<proteinExistence type="inferred from homology"/>
<dbReference type="EMBL" id="JHEH01000003">
    <property type="protein sequence ID" value="KEP71131.1"/>
    <property type="molecule type" value="Genomic_DNA"/>
</dbReference>
<dbReference type="GO" id="GO:0016740">
    <property type="term" value="F:transferase activity"/>
    <property type="evidence" value="ECO:0007669"/>
    <property type="project" value="UniProtKB-KW"/>
</dbReference>
<dbReference type="OrthoDB" id="9777859at2"/>
<feature type="domain" description="Amidase" evidence="2">
    <location>
        <begin position="22"/>
        <end position="181"/>
    </location>
</feature>
<dbReference type="SUPFAM" id="SSF75304">
    <property type="entry name" value="Amidase signature (AS) enzymes"/>
    <property type="match status" value="1"/>
</dbReference>
<dbReference type="InterPro" id="IPR036928">
    <property type="entry name" value="AS_sf"/>
</dbReference>
<comment type="similarity">
    <text evidence="1">Belongs to the amidase family.</text>
</comment>
<name>A0A074THF3_9RHOB</name>
<evidence type="ECO:0000313" key="3">
    <source>
        <dbReference type="EMBL" id="KEP71131.1"/>
    </source>
</evidence>
<dbReference type="Pfam" id="PF01425">
    <property type="entry name" value="Amidase"/>
    <property type="match status" value="2"/>
</dbReference>
<dbReference type="STRING" id="1185766.SAMN05216224_103133"/>
<reference evidence="3 4" key="1">
    <citation type="submission" date="2014-03" db="EMBL/GenBank/DDBJ databases">
        <title>The draft genome sequence of Thioclava dalianensis DLFJ1-1.</title>
        <authorList>
            <person name="Lai Q."/>
            <person name="Shao Z."/>
        </authorList>
    </citation>
    <scope>NUCLEOTIDE SEQUENCE [LARGE SCALE GENOMIC DNA]</scope>
    <source>
        <strain evidence="3 4">DLFJ1-1</strain>
    </source>
</reference>
<dbReference type="InterPro" id="IPR023631">
    <property type="entry name" value="Amidase_dom"/>
</dbReference>
<sequence>MAQPVTDRTDGFSQRCTLGRAGGLRVAVKDCLDVAGLPTRCGSAAFADAPVARKHAHAVAALLEAGCEITGKTVMHELAYGMTGVNPYEGTPINPRWPALIPGGSSSGAAVAVASGAVDFAIGTDTGGSVRQPATCCGVIGLKPSFGRIDRAGARPAHSSLDCIGPLARSMDMIEAAMRALDPGFIPERLARAPNLARVRTEFDRALGDSLLFALQEQDYDLPYVNLPGMDAAYEAGLTLIGHEAHLAFGDLLAQGAPLGADVRARLVAAGRITQAQVDQAEAVRARFTAEVDAVLSGYDAIVTRALPTHPPRLDEAEDPAKVLPLTRYLRPFNLSGHPAIVLPMASAEGLPAGLQIIAPKGADARLCAIARWLCETVPALNERNET</sequence>
<comment type="caution">
    <text evidence="3">The sequence shown here is derived from an EMBL/GenBank/DDBJ whole genome shotgun (WGS) entry which is preliminary data.</text>
</comment>
<evidence type="ECO:0000313" key="4">
    <source>
        <dbReference type="Proteomes" id="UP000027725"/>
    </source>
</evidence>
<dbReference type="InterPro" id="IPR020556">
    <property type="entry name" value="Amidase_CS"/>
</dbReference>
<dbReference type="PROSITE" id="PS00571">
    <property type="entry name" value="AMIDASES"/>
    <property type="match status" value="1"/>
</dbReference>
<evidence type="ECO:0000256" key="1">
    <source>
        <dbReference type="ARBA" id="ARBA00009199"/>
    </source>
</evidence>
<dbReference type="eggNOG" id="COG0154">
    <property type="taxonomic scope" value="Bacteria"/>
</dbReference>
<dbReference type="AlphaFoldDB" id="A0A074THF3"/>
<gene>
    <name evidence="3" type="ORF">DL1_10805</name>
</gene>
<accession>A0A074THF3</accession>
<keyword evidence="4" id="KW-1185">Reference proteome</keyword>
<dbReference type="PANTHER" id="PTHR11895">
    <property type="entry name" value="TRANSAMIDASE"/>
    <property type="match status" value="1"/>
</dbReference>
<organism evidence="3 4">
    <name type="scientific">Thioclava dalianensis</name>
    <dbReference type="NCBI Taxonomy" id="1185766"/>
    <lineage>
        <taxon>Bacteria</taxon>
        <taxon>Pseudomonadati</taxon>
        <taxon>Pseudomonadota</taxon>
        <taxon>Alphaproteobacteria</taxon>
        <taxon>Rhodobacterales</taxon>
        <taxon>Paracoccaceae</taxon>
        <taxon>Thioclava</taxon>
    </lineage>
</organism>